<evidence type="ECO:0000313" key="2">
    <source>
        <dbReference type="Proteomes" id="UP000003019"/>
    </source>
</evidence>
<dbReference type="AlphaFoldDB" id="G4CKT9"/>
<accession>G4CKT9</accession>
<proteinExistence type="predicted"/>
<organism evidence="1 2">
    <name type="scientific">Neisseria shayeganii 871</name>
    <dbReference type="NCBI Taxonomy" id="1032488"/>
    <lineage>
        <taxon>Bacteria</taxon>
        <taxon>Pseudomonadati</taxon>
        <taxon>Pseudomonadota</taxon>
        <taxon>Betaproteobacteria</taxon>
        <taxon>Neisseriales</taxon>
        <taxon>Neisseriaceae</taxon>
        <taxon>Neisseria</taxon>
    </lineage>
</organism>
<sequence>MPLQTIKHPQQSLLNFSKASFFIPECYTSHQQLPTKLQQISGYLKEFCKTSD</sequence>
<name>G4CKT9_9NEIS</name>
<keyword evidence="2" id="KW-1185">Reference proteome</keyword>
<dbReference type="EMBL" id="AGAY01000074">
    <property type="protein sequence ID" value="EGY51622.1"/>
    <property type="molecule type" value="Genomic_DNA"/>
</dbReference>
<dbReference type="HOGENOM" id="CLU_3082237_0_0_4"/>
<dbReference type="STRING" id="1032488.HMPREF9371_2229"/>
<evidence type="ECO:0000313" key="1">
    <source>
        <dbReference type="EMBL" id="EGY51622.1"/>
    </source>
</evidence>
<protein>
    <submittedName>
        <fullName evidence="1">Uncharacterized protein</fullName>
    </submittedName>
</protein>
<comment type="caution">
    <text evidence="1">The sequence shown here is derived from an EMBL/GenBank/DDBJ whole genome shotgun (WGS) entry which is preliminary data.</text>
</comment>
<gene>
    <name evidence="1" type="ORF">HMPREF9371_2229</name>
</gene>
<reference evidence="1 2" key="1">
    <citation type="submission" date="2011-05" db="EMBL/GenBank/DDBJ databases">
        <authorList>
            <person name="Muzny D."/>
            <person name="Qin X."/>
            <person name="Deng J."/>
            <person name="Jiang H."/>
            <person name="Liu Y."/>
            <person name="Qu J."/>
            <person name="Song X.-Z."/>
            <person name="Zhang L."/>
            <person name="Thornton R."/>
            <person name="Coyle M."/>
            <person name="Francisco L."/>
            <person name="Jackson L."/>
            <person name="Javaid M."/>
            <person name="Korchina V."/>
            <person name="Kovar C."/>
            <person name="Mata R."/>
            <person name="Mathew T."/>
            <person name="Ngo R."/>
            <person name="Nguyen L."/>
            <person name="Nguyen N."/>
            <person name="Okwuonu G."/>
            <person name="Ongeri F."/>
            <person name="Pham C."/>
            <person name="Simmons D."/>
            <person name="Wilczek-Boney K."/>
            <person name="Hale W."/>
            <person name="Jakkamsetti A."/>
            <person name="Pham P."/>
            <person name="Ruth R."/>
            <person name="San Lucas F."/>
            <person name="Warren J."/>
            <person name="Zhang J."/>
            <person name="Zhao Z."/>
            <person name="Zhou C."/>
            <person name="Zhu D."/>
            <person name="Lee S."/>
            <person name="Bess C."/>
            <person name="Blankenburg K."/>
            <person name="Forbes L."/>
            <person name="Fu Q."/>
            <person name="Gubbala S."/>
            <person name="Hirani K."/>
            <person name="Jayaseelan J.C."/>
            <person name="Lara F."/>
            <person name="Munidasa M."/>
            <person name="Palculict T."/>
            <person name="Patil S."/>
            <person name="Pu L.-L."/>
            <person name="Saada N."/>
            <person name="Tang L."/>
            <person name="Weissenberger G."/>
            <person name="Zhu Y."/>
            <person name="Hemphill L."/>
            <person name="Shang Y."/>
            <person name="Youmans B."/>
            <person name="Ayvaz T."/>
            <person name="Ross M."/>
            <person name="Santibanez J."/>
            <person name="Aqrawi P."/>
            <person name="Gross S."/>
            <person name="Joshi V."/>
            <person name="Fowler G."/>
            <person name="Nazareth L."/>
            <person name="Reid J."/>
            <person name="Worley K."/>
            <person name="Petrosino J."/>
            <person name="Highlander S."/>
            <person name="Gibbs R."/>
        </authorList>
    </citation>
    <scope>NUCLEOTIDE SEQUENCE [LARGE SCALE GENOMIC DNA]</scope>
    <source>
        <strain evidence="1 2">871</strain>
    </source>
</reference>
<dbReference type="Proteomes" id="UP000003019">
    <property type="component" value="Unassembled WGS sequence"/>
</dbReference>